<evidence type="ECO:0000256" key="3">
    <source>
        <dbReference type="ARBA" id="ARBA00022723"/>
    </source>
</evidence>
<dbReference type="RefSeq" id="WP_264942197.1">
    <property type="nucleotide sequence ID" value="NZ_JAPDRA010000001.1"/>
</dbReference>
<evidence type="ECO:0000256" key="2">
    <source>
        <dbReference type="ARBA" id="ARBA00022679"/>
    </source>
</evidence>
<name>A0ABW3H4F2_9SPHN</name>
<keyword evidence="2" id="KW-0808">Transferase</keyword>
<reference evidence="6" key="1">
    <citation type="journal article" date="2019" name="Int. J. Syst. Evol. Microbiol.">
        <title>The Global Catalogue of Microorganisms (GCM) 10K type strain sequencing project: providing services to taxonomists for standard genome sequencing and annotation.</title>
        <authorList>
            <consortium name="The Broad Institute Genomics Platform"/>
            <consortium name="The Broad Institute Genome Sequencing Center for Infectious Disease"/>
            <person name="Wu L."/>
            <person name="Ma J."/>
        </authorList>
    </citation>
    <scope>NUCLEOTIDE SEQUENCE [LARGE SCALE GENOMIC DNA]</scope>
    <source>
        <strain evidence="6">CCUG 62982</strain>
    </source>
</reference>
<evidence type="ECO:0000256" key="1">
    <source>
        <dbReference type="ARBA" id="ARBA00001947"/>
    </source>
</evidence>
<organism evidence="5 6">
    <name type="scientific">Sphingomonas canadensis</name>
    <dbReference type="NCBI Taxonomy" id="1219257"/>
    <lineage>
        <taxon>Bacteria</taxon>
        <taxon>Pseudomonadati</taxon>
        <taxon>Pseudomonadota</taxon>
        <taxon>Alphaproteobacteria</taxon>
        <taxon>Sphingomonadales</taxon>
        <taxon>Sphingomonadaceae</taxon>
        <taxon>Sphingomonas</taxon>
    </lineage>
</organism>
<accession>A0ABW3H4F2</accession>
<dbReference type="Proteomes" id="UP001596977">
    <property type="component" value="Unassembled WGS sequence"/>
</dbReference>
<dbReference type="PANTHER" id="PTHR37418">
    <property type="entry name" value="3-KETO-5-AMINOHEXANOATE CLEAVAGE ENZYME-RELATED"/>
    <property type="match status" value="1"/>
</dbReference>
<dbReference type="PANTHER" id="PTHR37418:SF2">
    <property type="entry name" value="3-KETO-5-AMINOHEXANOATE CLEAVAGE ENZYME"/>
    <property type="match status" value="1"/>
</dbReference>
<dbReference type="Pfam" id="PF05853">
    <property type="entry name" value="BKACE"/>
    <property type="match status" value="1"/>
</dbReference>
<sequence>MSKTILTCAVTGAGAYTEKSRHVPVSPEQIAGECIAAARAGAAVCHIHVRDSSGAPSMEAALYREVAERIRASDTDLVINLTTGAGARYIPDKDDPLTPAAGSTLTTPEVRVRHVVELKPEICSLDIGTMNFGRHAVLNTPAHVAAMAEMVQAVGTKPELEVFDVGHIDHARRMVGEGIIAGNPFFQICLGVAGGAPATPEALIALKSFLPPDAHWGGFGVSAASLPMVALCVLLGGHVRVGLEDNLYLRRGELAPGNAALVEQAVDIVSKLGGQLATAAEAREILELKKAEGVAGALCN</sequence>
<dbReference type="Gene3D" id="3.20.20.70">
    <property type="entry name" value="Aldolase class I"/>
    <property type="match status" value="1"/>
</dbReference>
<evidence type="ECO:0000313" key="6">
    <source>
        <dbReference type="Proteomes" id="UP001596977"/>
    </source>
</evidence>
<gene>
    <name evidence="5" type="ORF">ACFQ1E_04350</name>
</gene>
<keyword evidence="4" id="KW-0862">Zinc</keyword>
<dbReference type="InterPro" id="IPR013785">
    <property type="entry name" value="Aldolase_TIM"/>
</dbReference>
<keyword evidence="3" id="KW-0479">Metal-binding</keyword>
<comment type="caution">
    <text evidence="5">The sequence shown here is derived from an EMBL/GenBank/DDBJ whole genome shotgun (WGS) entry which is preliminary data.</text>
</comment>
<protein>
    <submittedName>
        <fullName evidence="5">3-keto-5-aminohexanoate cleavage protein</fullName>
    </submittedName>
</protein>
<evidence type="ECO:0000256" key="4">
    <source>
        <dbReference type="ARBA" id="ARBA00022833"/>
    </source>
</evidence>
<comment type="cofactor">
    <cofactor evidence="1">
        <name>Zn(2+)</name>
        <dbReference type="ChEBI" id="CHEBI:29105"/>
    </cofactor>
</comment>
<dbReference type="EMBL" id="JBHTJG010000001">
    <property type="protein sequence ID" value="MFD0945565.1"/>
    <property type="molecule type" value="Genomic_DNA"/>
</dbReference>
<evidence type="ECO:0000313" key="5">
    <source>
        <dbReference type="EMBL" id="MFD0945565.1"/>
    </source>
</evidence>
<dbReference type="InterPro" id="IPR008567">
    <property type="entry name" value="BKACE"/>
</dbReference>
<proteinExistence type="predicted"/>
<keyword evidence="6" id="KW-1185">Reference proteome</keyword>